<evidence type="ECO:0008006" key="3">
    <source>
        <dbReference type="Google" id="ProtNLM"/>
    </source>
</evidence>
<dbReference type="AlphaFoldDB" id="A0A2Z5JCC7"/>
<name>A0A2Z5JCC7_STRAR</name>
<protein>
    <recommendedName>
        <fullName evidence="3">RloB-like protein</fullName>
    </recommendedName>
</protein>
<dbReference type="Pfam" id="PF13707">
    <property type="entry name" value="RloB"/>
    <property type="match status" value="1"/>
</dbReference>
<dbReference type="EMBL" id="CP027306">
    <property type="protein sequence ID" value="AXE78028.1"/>
    <property type="molecule type" value="Genomic_DNA"/>
</dbReference>
<dbReference type="RefSeq" id="WP_114244627.1">
    <property type="nucleotide sequence ID" value="NZ_CP027306.1"/>
</dbReference>
<reference evidence="1 2" key="1">
    <citation type="journal article" date="2018" name="Front. Microbiol.">
        <title>Genome Sequencing of Streptomyces atratus SCSIOZH16 and Activation Production of Nocardamine via Metabolic Engineering.</title>
        <authorList>
            <person name="Li Y."/>
            <person name="Zhang C."/>
            <person name="Liu C."/>
            <person name="Ju J."/>
            <person name="Ma J."/>
        </authorList>
    </citation>
    <scope>NUCLEOTIDE SEQUENCE [LARGE SCALE GENOMIC DNA]</scope>
    <source>
        <strain evidence="1 2">SCSIO_ZH16</strain>
    </source>
</reference>
<dbReference type="GeneID" id="95519773"/>
<organism evidence="1 2">
    <name type="scientific">Streptomyces atratus</name>
    <dbReference type="NCBI Taxonomy" id="1893"/>
    <lineage>
        <taxon>Bacteria</taxon>
        <taxon>Bacillati</taxon>
        <taxon>Actinomycetota</taxon>
        <taxon>Actinomycetes</taxon>
        <taxon>Kitasatosporales</taxon>
        <taxon>Streptomycetaceae</taxon>
        <taxon>Streptomyces</taxon>
    </lineage>
</organism>
<proteinExistence type="predicted"/>
<dbReference type="InterPro" id="IPR025591">
    <property type="entry name" value="RloB"/>
</dbReference>
<gene>
    <name evidence="1" type="ORF">C5746_14970</name>
</gene>
<dbReference type="Proteomes" id="UP000252698">
    <property type="component" value="Chromosome"/>
</dbReference>
<sequence length="219" mass="24564">MARTRGRDSLGPAKKGGRRRRVVHVFTEGRVTEPDYINIVRDRAGVAGVEVRIANSSAPGSQRKPIKLVEAAVRLMREETREAKRSGLEKKYWPTVWCMFDRDEHESIDAALKQAREGDVRVAFSHPCFEVWRLLHHKPVTGTFGGVCGQASARLPFAKDAANIKIVLPEQIPAGSYAEARKRALRMNSVHDDHVPLSLRDPYTNVFDFIEDGMGITAY</sequence>
<evidence type="ECO:0000313" key="2">
    <source>
        <dbReference type="Proteomes" id="UP000252698"/>
    </source>
</evidence>
<evidence type="ECO:0000313" key="1">
    <source>
        <dbReference type="EMBL" id="AXE78028.1"/>
    </source>
</evidence>
<accession>A0A2Z5JCC7</accession>
<dbReference type="KEGG" id="sata:C5746_14970"/>